<dbReference type="Pfam" id="PF14519">
    <property type="entry name" value="Macro_2"/>
    <property type="match status" value="1"/>
</dbReference>
<feature type="domain" description="Macro" evidence="1">
    <location>
        <begin position="46"/>
        <end position="237"/>
    </location>
</feature>
<name>V4ABM8_LOTGI</name>
<dbReference type="InterPro" id="IPR028071">
    <property type="entry name" value="Macro-like_dom"/>
</dbReference>
<dbReference type="SUPFAM" id="SSF52949">
    <property type="entry name" value="Macro domain-like"/>
    <property type="match status" value="1"/>
</dbReference>
<dbReference type="InterPro" id="IPR043472">
    <property type="entry name" value="Macro_dom-like"/>
</dbReference>
<dbReference type="InterPro" id="IPR002589">
    <property type="entry name" value="Macro_dom"/>
</dbReference>
<accession>V4ABM8</accession>
<evidence type="ECO:0000313" key="2">
    <source>
        <dbReference type="EMBL" id="ESO94222.1"/>
    </source>
</evidence>
<protein>
    <recommendedName>
        <fullName evidence="1">Macro domain-containing protein</fullName>
    </recommendedName>
</protein>
<dbReference type="SMART" id="SM00506">
    <property type="entry name" value="A1pp"/>
    <property type="match status" value="1"/>
</dbReference>
<dbReference type="CDD" id="cd02900">
    <property type="entry name" value="Macro_Appr_pase"/>
    <property type="match status" value="1"/>
</dbReference>
<dbReference type="STRING" id="225164.V4ABM8"/>
<reference evidence="2 3" key="1">
    <citation type="journal article" date="2013" name="Nature">
        <title>Insights into bilaterian evolution from three spiralian genomes.</title>
        <authorList>
            <person name="Simakov O."/>
            <person name="Marletaz F."/>
            <person name="Cho S.J."/>
            <person name="Edsinger-Gonzales E."/>
            <person name="Havlak P."/>
            <person name="Hellsten U."/>
            <person name="Kuo D.H."/>
            <person name="Larsson T."/>
            <person name="Lv J."/>
            <person name="Arendt D."/>
            <person name="Savage R."/>
            <person name="Osoegawa K."/>
            <person name="de Jong P."/>
            <person name="Grimwood J."/>
            <person name="Chapman J.A."/>
            <person name="Shapiro H."/>
            <person name="Aerts A."/>
            <person name="Otillar R.P."/>
            <person name="Terry A.Y."/>
            <person name="Boore J.L."/>
            <person name="Grigoriev I.V."/>
            <person name="Lindberg D.R."/>
            <person name="Seaver E.C."/>
            <person name="Weisblat D.A."/>
            <person name="Putnam N.H."/>
            <person name="Rokhsar D.S."/>
        </authorList>
    </citation>
    <scope>NUCLEOTIDE SEQUENCE [LARGE SCALE GENOMIC DNA]</scope>
</reference>
<keyword evidence="3" id="KW-1185">Reference proteome</keyword>
<proteinExistence type="predicted"/>
<dbReference type="GeneID" id="20238697"/>
<dbReference type="KEGG" id="lgi:LOTGIDRAFT_161430"/>
<evidence type="ECO:0000259" key="1">
    <source>
        <dbReference type="PROSITE" id="PS51154"/>
    </source>
</evidence>
<dbReference type="HOGENOM" id="CLU_046550_6_2_1"/>
<dbReference type="CTD" id="20238697"/>
<dbReference type="OrthoDB" id="6082470at2759"/>
<dbReference type="AlphaFoldDB" id="V4ABM8"/>
<dbReference type="RefSeq" id="XP_009055067.1">
    <property type="nucleotide sequence ID" value="XM_009056819.1"/>
</dbReference>
<dbReference type="PROSITE" id="PS51154">
    <property type="entry name" value="MACRO"/>
    <property type="match status" value="1"/>
</dbReference>
<dbReference type="EMBL" id="KB201847">
    <property type="protein sequence ID" value="ESO94222.1"/>
    <property type="molecule type" value="Genomic_DNA"/>
</dbReference>
<dbReference type="Proteomes" id="UP000030746">
    <property type="component" value="Unassembled WGS sequence"/>
</dbReference>
<dbReference type="Gene3D" id="3.40.220.10">
    <property type="entry name" value="Leucine Aminopeptidase, subunit E, domain 1"/>
    <property type="match status" value="1"/>
</dbReference>
<evidence type="ECO:0000313" key="3">
    <source>
        <dbReference type="Proteomes" id="UP000030746"/>
    </source>
</evidence>
<gene>
    <name evidence="2" type="ORF">LOTGIDRAFT_161430</name>
</gene>
<dbReference type="OMA" id="DEMYNEG"/>
<sequence>MQDVNDLECGRDRSNDADVDGNIDFTTNQEVVYKFRDRNKRLVTEWQVFFENDIKSEKVQVSHGDIFKGAPSADAIVSPANSFGFMDGGIDMAYSLHFGWQLQKRLQKVIRKEHHGEILVGAAVIIPIFEGGAKQESMNWKGANENKPIKYLISAPTMRVPQFVDDTVNSYLAFRAVVLAVENFNRHHDEKIKSVLCPGLGTAVGRMPFDRCAFQYKRPHDSDEDDDVNEHSLNRRLNFRPSRRK</sequence>
<organism evidence="2 3">
    <name type="scientific">Lottia gigantea</name>
    <name type="common">Giant owl limpet</name>
    <dbReference type="NCBI Taxonomy" id="225164"/>
    <lineage>
        <taxon>Eukaryota</taxon>
        <taxon>Metazoa</taxon>
        <taxon>Spiralia</taxon>
        <taxon>Lophotrochozoa</taxon>
        <taxon>Mollusca</taxon>
        <taxon>Gastropoda</taxon>
        <taxon>Patellogastropoda</taxon>
        <taxon>Lottioidea</taxon>
        <taxon>Lottiidae</taxon>
        <taxon>Lottia</taxon>
    </lineage>
</organism>